<proteinExistence type="predicted"/>
<name>A0ABR5DJ34_9FLAO</name>
<keyword evidence="2" id="KW-1185">Reference proteome</keyword>
<dbReference type="EMBL" id="JSVU01000004">
    <property type="protein sequence ID" value="KJJ38782.1"/>
    <property type="molecule type" value="Genomic_DNA"/>
</dbReference>
<accession>A0ABR5DJ34</accession>
<comment type="caution">
    <text evidence="1">The sequence shown here is derived from an EMBL/GenBank/DDBJ whole genome shotgun (WGS) entry which is preliminary data.</text>
</comment>
<sequence>MFSLKINYFFPQQQTVFTYILQLTLPHPPFWRVFLALLGRPNHPHFYKPEKIIFFKFGHQTYL</sequence>
<organism evidence="1 2">
    <name type="scientific">Aequorivita vladivostokensis</name>
    <dbReference type="NCBI Taxonomy" id="171194"/>
    <lineage>
        <taxon>Bacteria</taxon>
        <taxon>Pseudomonadati</taxon>
        <taxon>Bacteroidota</taxon>
        <taxon>Flavobacteriia</taxon>
        <taxon>Flavobacteriales</taxon>
        <taxon>Flavobacteriaceae</taxon>
        <taxon>Aequorivita</taxon>
    </lineage>
</organism>
<protein>
    <submittedName>
        <fullName evidence="1">Uncharacterized protein</fullName>
    </submittedName>
</protein>
<gene>
    <name evidence="1" type="ORF">MB09_08890</name>
</gene>
<evidence type="ECO:0000313" key="2">
    <source>
        <dbReference type="Proteomes" id="UP000033497"/>
    </source>
</evidence>
<evidence type="ECO:0000313" key="1">
    <source>
        <dbReference type="EMBL" id="KJJ38782.1"/>
    </source>
</evidence>
<dbReference type="Proteomes" id="UP000033497">
    <property type="component" value="Unassembled WGS sequence"/>
</dbReference>
<reference evidence="1 2" key="1">
    <citation type="submission" date="2014-10" db="EMBL/GenBank/DDBJ databases">
        <title>Genome sequencing of Vitellibacter vladivostokensis KMM 3516.</title>
        <authorList>
            <person name="Thevarajoo S."/>
            <person name="Selvaratnam C."/>
            <person name="Goh K.M."/>
            <person name="Chong C.S."/>
        </authorList>
    </citation>
    <scope>NUCLEOTIDE SEQUENCE [LARGE SCALE GENOMIC DNA]</scope>
    <source>
        <strain evidence="1 2">KMM 3516</strain>
    </source>
</reference>